<evidence type="ECO:0000313" key="3">
    <source>
        <dbReference type="Proteomes" id="UP000245992"/>
    </source>
</evidence>
<feature type="region of interest" description="Disordered" evidence="1">
    <location>
        <begin position="88"/>
        <end position="140"/>
    </location>
</feature>
<comment type="caution">
    <text evidence="2">The sequence shown here is derived from an EMBL/GenBank/DDBJ whole genome shotgun (WGS) entry which is preliminary data.</text>
</comment>
<feature type="region of interest" description="Disordered" evidence="1">
    <location>
        <begin position="171"/>
        <end position="191"/>
    </location>
</feature>
<keyword evidence="3" id="KW-1185">Reference proteome</keyword>
<dbReference type="Proteomes" id="UP000245992">
    <property type="component" value="Unassembled WGS sequence"/>
</dbReference>
<sequence length="191" mass="18905">MAPVRGPARLDEPGVQRLDQQRVRSERGGDAGAQVGRGGGEGGQVALDVHATAQEKGYEDGPAGAEGGEGVGQPRFVELDVAEPYVEAGAQLADPVEERRDGAQGSRVAAAVGDDDERGCGMAGGTVGEGGARGGGKRGGGGVVARAAAGVASGLVAGSVPCDVAELMTESLGDPGEQLPRGVEGERLLVP</sequence>
<evidence type="ECO:0000256" key="1">
    <source>
        <dbReference type="SAM" id="MobiDB-lite"/>
    </source>
</evidence>
<feature type="compositionally biased region" description="Basic and acidic residues" evidence="1">
    <location>
        <begin position="8"/>
        <end position="29"/>
    </location>
</feature>
<feature type="compositionally biased region" description="Gly residues" evidence="1">
    <location>
        <begin position="121"/>
        <end position="140"/>
    </location>
</feature>
<feature type="region of interest" description="Disordered" evidence="1">
    <location>
        <begin position="1"/>
        <end position="76"/>
    </location>
</feature>
<name>A0A2T7T5S5_9ACTN</name>
<dbReference type="EMBL" id="AZSP01000200">
    <property type="protein sequence ID" value="PVE10431.1"/>
    <property type="molecule type" value="Genomic_DNA"/>
</dbReference>
<organism evidence="2 3">
    <name type="scientific">Streptomyces scopuliridis RB72</name>
    <dbReference type="NCBI Taxonomy" id="1440053"/>
    <lineage>
        <taxon>Bacteria</taxon>
        <taxon>Bacillati</taxon>
        <taxon>Actinomycetota</taxon>
        <taxon>Actinomycetes</taxon>
        <taxon>Kitasatosporales</taxon>
        <taxon>Streptomycetaceae</taxon>
        <taxon>Streptomyces</taxon>
    </lineage>
</organism>
<proteinExistence type="predicted"/>
<protein>
    <submittedName>
        <fullName evidence="2">Uncharacterized protein</fullName>
    </submittedName>
</protein>
<evidence type="ECO:0000313" key="2">
    <source>
        <dbReference type="EMBL" id="PVE10431.1"/>
    </source>
</evidence>
<reference evidence="2 3" key="1">
    <citation type="submission" date="2013-12" db="EMBL/GenBank/DDBJ databases">
        <title>Annotated genome of Streptomyces scopuliridis.</title>
        <authorList>
            <person name="Olson J.B."/>
        </authorList>
    </citation>
    <scope>NUCLEOTIDE SEQUENCE [LARGE SCALE GENOMIC DNA]</scope>
    <source>
        <strain evidence="2 3">RB72</strain>
    </source>
</reference>
<gene>
    <name evidence="2" type="ORF">Y717_31995</name>
</gene>
<dbReference type="AlphaFoldDB" id="A0A2T7T5S5"/>
<accession>A0A2T7T5S5</accession>